<comment type="caution">
    <text evidence="1">The sequence shown here is derived from an EMBL/GenBank/DDBJ whole genome shotgun (WGS) entry which is preliminary data.</text>
</comment>
<evidence type="ECO:0000313" key="2">
    <source>
        <dbReference type="Proteomes" id="UP000816034"/>
    </source>
</evidence>
<evidence type="ECO:0000313" key="1">
    <source>
        <dbReference type="EMBL" id="KAG2373707.1"/>
    </source>
</evidence>
<name>A0AA88GDR5_NAELO</name>
<dbReference type="Proteomes" id="UP000816034">
    <property type="component" value="Unassembled WGS sequence"/>
</dbReference>
<protein>
    <submittedName>
        <fullName evidence="1">Uncharacterized protein</fullName>
    </submittedName>
</protein>
<dbReference type="RefSeq" id="XP_044542881.1">
    <property type="nucleotide sequence ID" value="XM_044687490.1"/>
</dbReference>
<reference evidence="1 2" key="1">
    <citation type="journal article" date="2018" name="BMC Genomics">
        <title>The genome of Naegleria lovaniensis, the basis for a comparative approach to unravel pathogenicity factors of the human pathogenic amoeba N. fowleri.</title>
        <authorList>
            <person name="Liechti N."/>
            <person name="Schurch N."/>
            <person name="Bruggmann R."/>
            <person name="Wittwer M."/>
        </authorList>
    </citation>
    <scope>NUCLEOTIDE SEQUENCE [LARGE SCALE GENOMIC DNA]</scope>
    <source>
        <strain evidence="1 2">ATCC 30569</strain>
    </source>
</reference>
<dbReference type="SUPFAM" id="SSF101908">
    <property type="entry name" value="Putative isomerase YbhE"/>
    <property type="match status" value="1"/>
</dbReference>
<organism evidence="1 2">
    <name type="scientific">Naegleria lovaniensis</name>
    <name type="common">Amoeba</name>
    <dbReference type="NCBI Taxonomy" id="51637"/>
    <lineage>
        <taxon>Eukaryota</taxon>
        <taxon>Discoba</taxon>
        <taxon>Heterolobosea</taxon>
        <taxon>Tetramitia</taxon>
        <taxon>Eutetramitia</taxon>
        <taxon>Vahlkampfiidae</taxon>
        <taxon>Naegleria</taxon>
    </lineage>
</organism>
<gene>
    <name evidence="1" type="ORF">C9374_011796</name>
</gene>
<keyword evidence="2" id="KW-1185">Reference proteome</keyword>
<accession>A0AA88GDR5</accession>
<dbReference type="AlphaFoldDB" id="A0AA88GDR5"/>
<proteinExistence type="predicted"/>
<dbReference type="GeneID" id="68104250"/>
<dbReference type="EMBL" id="PYSW02000051">
    <property type="protein sequence ID" value="KAG2373707.1"/>
    <property type="molecule type" value="Genomic_DNA"/>
</dbReference>
<sequence>MISNHSNHVEPNRTNNDQKQSLTTIHLIDFVSGSDYEAHNDLLLTMLIKNFRIRSLHSTTKLPFKFSAPFDVTISYNCGCILVNDRGTQSIEVFDLITRQHKSSLSVKNFFPHYLCIEENYNGEGDDALLMGHLETTLLTSYCVCKVDLNTFLSTGNLSFPFLWQNKKFTREALGMCIVTNQNGDRELVVCDSGNCFLRVLDLTTGVQIKIIQCGFEPCHVCNVFNEELVISYSFVKGAVKMKKANDSMEFQLLCGDRSTIDFYDAYSIAFDSYNNRFIVSDPSSEGKLKVYTCQGSLVNEFKSFMEMPKGLCFHKLTREIFVCVQNSVIGYQFDSVFFK</sequence>